<organism evidence="7 8">
    <name type="scientific">Psychromonas marina</name>
    <dbReference type="NCBI Taxonomy" id="88364"/>
    <lineage>
        <taxon>Bacteria</taxon>
        <taxon>Pseudomonadati</taxon>
        <taxon>Pseudomonadota</taxon>
        <taxon>Gammaproteobacteria</taxon>
        <taxon>Alteromonadales</taxon>
        <taxon>Psychromonadaceae</taxon>
        <taxon>Psychromonas</taxon>
    </lineage>
</organism>
<evidence type="ECO:0000256" key="5">
    <source>
        <dbReference type="RuleBase" id="RU363019"/>
    </source>
</evidence>
<reference evidence="8" key="1">
    <citation type="journal article" date="2019" name="Int. J. Syst. Evol. Microbiol.">
        <title>The Global Catalogue of Microorganisms (GCM) 10K type strain sequencing project: providing services to taxonomists for standard genome sequencing and annotation.</title>
        <authorList>
            <consortium name="The Broad Institute Genomics Platform"/>
            <consortium name="The Broad Institute Genome Sequencing Center for Infectious Disease"/>
            <person name="Wu L."/>
            <person name="Ma J."/>
        </authorList>
    </citation>
    <scope>NUCLEOTIDE SEQUENCE [LARGE SCALE GENOMIC DNA]</scope>
    <source>
        <strain evidence="8">NBRC 103166</strain>
    </source>
</reference>
<dbReference type="SUPFAM" id="SSF50891">
    <property type="entry name" value="Cyclophilin-like"/>
    <property type="match status" value="1"/>
</dbReference>
<dbReference type="PIRSF" id="PIRSF001467">
    <property type="entry name" value="Peptidylpro_ismrse"/>
    <property type="match status" value="1"/>
</dbReference>
<keyword evidence="3 5" id="KW-0697">Rotamase</keyword>
<dbReference type="InterPro" id="IPR029000">
    <property type="entry name" value="Cyclophilin-like_dom_sf"/>
</dbReference>
<dbReference type="Proteomes" id="UP001157353">
    <property type="component" value="Unassembled WGS sequence"/>
</dbReference>
<comment type="caution">
    <text evidence="7">The sequence shown here is derived from an EMBL/GenBank/DDBJ whole genome shotgun (WGS) entry which is preliminary data.</text>
</comment>
<feature type="domain" description="PPIase cyclophilin-type" evidence="6">
    <location>
        <begin position="31"/>
        <end position="178"/>
    </location>
</feature>
<dbReference type="InterPro" id="IPR044666">
    <property type="entry name" value="Cyclophilin_A-like"/>
</dbReference>
<evidence type="ECO:0000256" key="3">
    <source>
        <dbReference type="ARBA" id="ARBA00023110"/>
    </source>
</evidence>
<dbReference type="Gene3D" id="2.40.100.10">
    <property type="entry name" value="Cyclophilin-like"/>
    <property type="match status" value="1"/>
</dbReference>
<feature type="signal peptide" evidence="5">
    <location>
        <begin position="1"/>
        <end position="18"/>
    </location>
</feature>
<accession>A0ABQ6DVL7</accession>
<gene>
    <name evidence="7" type="primary">ppiB</name>
    <name evidence="7" type="ORF">GCM10007916_02070</name>
</gene>
<dbReference type="PROSITE" id="PS50072">
    <property type="entry name" value="CSA_PPIASE_2"/>
    <property type="match status" value="1"/>
</dbReference>
<dbReference type="EC" id="5.2.1.8" evidence="5"/>
<evidence type="ECO:0000313" key="7">
    <source>
        <dbReference type="EMBL" id="GLS89140.1"/>
    </source>
</evidence>
<dbReference type="InterPro" id="IPR002130">
    <property type="entry name" value="Cyclophilin-type_PPIase_dom"/>
</dbReference>
<feature type="chain" id="PRO_5044993131" description="Peptidyl-prolyl cis-trans isomerase" evidence="5">
    <location>
        <begin position="19"/>
        <end position="181"/>
    </location>
</feature>
<dbReference type="PANTHER" id="PTHR45625">
    <property type="entry name" value="PEPTIDYL-PROLYL CIS-TRANS ISOMERASE-RELATED"/>
    <property type="match status" value="1"/>
</dbReference>
<comment type="similarity">
    <text evidence="2 5">Belongs to the cyclophilin-type PPIase family.</text>
</comment>
<dbReference type="InterPro" id="IPR020892">
    <property type="entry name" value="Cyclophilin-type_PPIase_CS"/>
</dbReference>
<evidence type="ECO:0000256" key="4">
    <source>
        <dbReference type="ARBA" id="ARBA00023235"/>
    </source>
</evidence>
<protein>
    <recommendedName>
        <fullName evidence="5">Peptidyl-prolyl cis-trans isomerase</fullName>
        <shortName evidence="5">PPIase</shortName>
        <ecNumber evidence="5">5.2.1.8</ecNumber>
    </recommendedName>
</protein>
<proteinExistence type="inferred from homology"/>
<keyword evidence="8" id="KW-1185">Reference proteome</keyword>
<sequence length="181" mass="19604">MKTILSLFILLLSHSAYSAENPSVVMDTSKGQITIELFPNEAPETVANFLAYIEKDGYKNTTFHRVIKGFMIQGGGFSAETGAKVSTLPAIKNESRNGLSNKRGTISMARTGNPHSASRQFFINHKDNAFLDAQGNKWGYAVFGKVTMGMDTVDSIANVKTGSADKPRQNVVINSVKVVGN</sequence>
<comment type="catalytic activity">
    <reaction evidence="5">
        <text>[protein]-peptidylproline (omega=180) = [protein]-peptidylproline (omega=0)</text>
        <dbReference type="Rhea" id="RHEA:16237"/>
        <dbReference type="Rhea" id="RHEA-COMP:10747"/>
        <dbReference type="Rhea" id="RHEA-COMP:10748"/>
        <dbReference type="ChEBI" id="CHEBI:83833"/>
        <dbReference type="ChEBI" id="CHEBI:83834"/>
        <dbReference type="EC" id="5.2.1.8"/>
    </reaction>
</comment>
<dbReference type="Pfam" id="PF00160">
    <property type="entry name" value="Pro_isomerase"/>
    <property type="match status" value="1"/>
</dbReference>
<dbReference type="PRINTS" id="PR00153">
    <property type="entry name" value="CSAPPISMRASE"/>
</dbReference>
<name>A0ABQ6DVL7_9GAMM</name>
<evidence type="ECO:0000256" key="2">
    <source>
        <dbReference type="ARBA" id="ARBA00007365"/>
    </source>
</evidence>
<dbReference type="InterPro" id="IPR024936">
    <property type="entry name" value="Cyclophilin-type_PPIase"/>
</dbReference>
<dbReference type="PANTHER" id="PTHR45625:SF4">
    <property type="entry name" value="PEPTIDYLPROLYL ISOMERASE DOMAIN AND WD REPEAT-CONTAINING PROTEIN 1"/>
    <property type="match status" value="1"/>
</dbReference>
<evidence type="ECO:0000313" key="8">
    <source>
        <dbReference type="Proteomes" id="UP001157353"/>
    </source>
</evidence>
<keyword evidence="4 5" id="KW-0413">Isomerase</keyword>
<evidence type="ECO:0000259" key="6">
    <source>
        <dbReference type="PROSITE" id="PS50072"/>
    </source>
</evidence>
<dbReference type="RefSeq" id="WP_284202255.1">
    <property type="nucleotide sequence ID" value="NZ_BSPQ01000001.1"/>
</dbReference>
<dbReference type="EMBL" id="BSPQ01000001">
    <property type="protein sequence ID" value="GLS89140.1"/>
    <property type="molecule type" value="Genomic_DNA"/>
</dbReference>
<dbReference type="GO" id="GO:0016853">
    <property type="term" value="F:isomerase activity"/>
    <property type="evidence" value="ECO:0007669"/>
    <property type="project" value="UniProtKB-KW"/>
</dbReference>
<comment type="function">
    <text evidence="1 5">PPIases accelerate the folding of proteins. It catalyzes the cis-trans isomerization of proline imidic peptide bonds in oligopeptides.</text>
</comment>
<dbReference type="PROSITE" id="PS00170">
    <property type="entry name" value="CSA_PPIASE_1"/>
    <property type="match status" value="1"/>
</dbReference>
<keyword evidence="5" id="KW-0732">Signal</keyword>
<evidence type="ECO:0000256" key="1">
    <source>
        <dbReference type="ARBA" id="ARBA00002388"/>
    </source>
</evidence>